<dbReference type="Proteomes" id="UP000676194">
    <property type="component" value="Chromosome"/>
</dbReference>
<proteinExistence type="predicted"/>
<dbReference type="Pfam" id="PF07587">
    <property type="entry name" value="PSD1"/>
    <property type="match status" value="1"/>
</dbReference>
<dbReference type="EMBL" id="CP074694">
    <property type="protein sequence ID" value="QVL30703.1"/>
    <property type="molecule type" value="Genomic_DNA"/>
</dbReference>
<feature type="domain" description="DUF1549" evidence="1">
    <location>
        <begin position="140"/>
        <end position="327"/>
    </location>
</feature>
<sequence length="619" mass="68486">MNMEILLKPLSGFIAILSITALHVSIATASDGPAPTVEVQAILDLHCVKCHGPLEDKAGLRLDTAAGLWKGSENGAIVKAGNPEESKLFQVLAKNSDPHMPPKKQLSDAEIAKVRAWVAKPVKEARVVKLVVPAEPSAAIDAFLAEGWKERKITPAPLCDDLTFLRRVSLDLIGRIPTPEETSAFQKDQADNKRAILVDRLMASSEAARNFREIWDVLLMGRQGGRREQQRRDSGWYTYLENAYKQNRPWDEVVRGFITARPERPEDKGAVWFLFERKNEHQQIAEALAPIIYGTRIDCAQCHDHPLAAEIKQGHYWGLVAAFNRSKNVEAGPSAVREMASGGFMNFTNLKKESQPASITLLTGKVISEARPENDDLSGLYLDPMAKVKVPKFSRRAALAEAATRDNPLLARSFVNHTWALLMGRGIVDPPDEMNSKHPPSHPELLDWLSEDFAKHQYDVRRLLRAIVLSRGYQLAMGGHNAPPPDAFACAMERPLTGEAITRSARISAGQTPDDEALRKAVVERFPDVMPRTSRATIQQAMFLSNSERVAALFKSGPAKIIADEAGVRALFRRALIREPDKEELAHSLEFLKQNPNPSAAAGQLLWALVAGPEFLTNH</sequence>
<dbReference type="KEGG" id="tsph:KIH39_17835"/>
<dbReference type="InterPro" id="IPR011444">
    <property type="entry name" value="DUF1549"/>
</dbReference>
<feature type="domain" description="Cytochrome C Planctomycete-type" evidence="3">
    <location>
        <begin position="47"/>
        <end position="103"/>
    </location>
</feature>
<evidence type="ECO:0000259" key="1">
    <source>
        <dbReference type="Pfam" id="PF07583"/>
    </source>
</evidence>
<dbReference type="Gene3D" id="1.10.760.10">
    <property type="entry name" value="Cytochrome c-like domain"/>
    <property type="match status" value="1"/>
</dbReference>
<dbReference type="AlphaFoldDB" id="A0A8E6B2H9"/>
<evidence type="ECO:0000313" key="4">
    <source>
        <dbReference type="EMBL" id="QVL30703.1"/>
    </source>
</evidence>
<feature type="domain" description="DUF1553" evidence="2">
    <location>
        <begin position="395"/>
        <end position="512"/>
    </location>
</feature>
<keyword evidence="5" id="KW-1185">Reference proteome</keyword>
<gene>
    <name evidence="4" type="ORF">KIH39_17835</name>
</gene>
<organism evidence="4 5">
    <name type="scientific">Telmatocola sphagniphila</name>
    <dbReference type="NCBI Taxonomy" id="1123043"/>
    <lineage>
        <taxon>Bacteria</taxon>
        <taxon>Pseudomonadati</taxon>
        <taxon>Planctomycetota</taxon>
        <taxon>Planctomycetia</taxon>
        <taxon>Gemmatales</taxon>
        <taxon>Gemmataceae</taxon>
    </lineage>
</organism>
<dbReference type="PANTHER" id="PTHR35889">
    <property type="entry name" value="CYCLOINULO-OLIGOSACCHARIDE FRUCTANOTRANSFERASE-RELATED"/>
    <property type="match status" value="1"/>
</dbReference>
<dbReference type="Pfam" id="PF07583">
    <property type="entry name" value="PSCyt2"/>
    <property type="match status" value="1"/>
</dbReference>
<dbReference type="PANTHER" id="PTHR35889:SF3">
    <property type="entry name" value="F-BOX DOMAIN-CONTAINING PROTEIN"/>
    <property type="match status" value="1"/>
</dbReference>
<accession>A0A8E6B2H9</accession>
<dbReference type="Pfam" id="PF07635">
    <property type="entry name" value="PSCyt1"/>
    <property type="match status" value="1"/>
</dbReference>
<evidence type="ECO:0000313" key="5">
    <source>
        <dbReference type="Proteomes" id="UP000676194"/>
    </source>
</evidence>
<dbReference type="GO" id="GO:0009055">
    <property type="term" value="F:electron transfer activity"/>
    <property type="evidence" value="ECO:0007669"/>
    <property type="project" value="InterPro"/>
</dbReference>
<name>A0A8E6B2H9_9BACT</name>
<evidence type="ECO:0000259" key="2">
    <source>
        <dbReference type="Pfam" id="PF07587"/>
    </source>
</evidence>
<evidence type="ECO:0000259" key="3">
    <source>
        <dbReference type="Pfam" id="PF07635"/>
    </source>
</evidence>
<dbReference type="InterPro" id="IPR011429">
    <property type="entry name" value="Cyt_c_Planctomycete-type"/>
</dbReference>
<dbReference type="InterPro" id="IPR022655">
    <property type="entry name" value="DUF1553"/>
</dbReference>
<reference evidence="4" key="1">
    <citation type="submission" date="2021-05" db="EMBL/GenBank/DDBJ databases">
        <title>Complete genome sequence of the cellulolytic planctomycete Telmatocola sphagniphila SP2T and characterization of the first cellulase from planctomycetes.</title>
        <authorList>
            <person name="Rakitin A.L."/>
            <person name="Beletsky A.V."/>
            <person name="Naumoff D.G."/>
            <person name="Kulichevskaya I.S."/>
            <person name="Mardanov A.V."/>
            <person name="Ravin N.V."/>
            <person name="Dedysh S.N."/>
        </authorList>
    </citation>
    <scope>NUCLEOTIDE SEQUENCE</scope>
    <source>
        <strain evidence="4">SP2T</strain>
    </source>
</reference>
<protein>
    <submittedName>
        <fullName evidence="4">DUF1549 domain-containing protein</fullName>
    </submittedName>
</protein>
<dbReference type="SUPFAM" id="SSF46626">
    <property type="entry name" value="Cytochrome c"/>
    <property type="match status" value="1"/>
</dbReference>
<dbReference type="InterPro" id="IPR036909">
    <property type="entry name" value="Cyt_c-like_dom_sf"/>
</dbReference>
<dbReference type="GO" id="GO:0020037">
    <property type="term" value="F:heme binding"/>
    <property type="evidence" value="ECO:0007669"/>
    <property type="project" value="InterPro"/>
</dbReference>